<organism evidence="2 3">
    <name type="scientific">Anabarilius grahami</name>
    <name type="common">Kanglang fish</name>
    <name type="synonym">Barilius grahami</name>
    <dbReference type="NCBI Taxonomy" id="495550"/>
    <lineage>
        <taxon>Eukaryota</taxon>
        <taxon>Metazoa</taxon>
        <taxon>Chordata</taxon>
        <taxon>Craniata</taxon>
        <taxon>Vertebrata</taxon>
        <taxon>Euteleostomi</taxon>
        <taxon>Actinopterygii</taxon>
        <taxon>Neopterygii</taxon>
        <taxon>Teleostei</taxon>
        <taxon>Ostariophysi</taxon>
        <taxon>Cypriniformes</taxon>
        <taxon>Xenocyprididae</taxon>
        <taxon>Xenocypridinae</taxon>
        <taxon>Xenocypridinae incertae sedis</taxon>
        <taxon>Anabarilius</taxon>
    </lineage>
</organism>
<feature type="region of interest" description="Disordered" evidence="1">
    <location>
        <begin position="87"/>
        <end position="117"/>
    </location>
</feature>
<evidence type="ECO:0000313" key="2">
    <source>
        <dbReference type="EMBL" id="ROJ29334.1"/>
    </source>
</evidence>
<accession>A0A3N0XS02</accession>
<proteinExistence type="predicted"/>
<dbReference type="Proteomes" id="UP000281406">
    <property type="component" value="Unassembled WGS sequence"/>
</dbReference>
<evidence type="ECO:0000313" key="3">
    <source>
        <dbReference type="Proteomes" id="UP000281406"/>
    </source>
</evidence>
<protein>
    <submittedName>
        <fullName evidence="2">Uncharacterized protein</fullName>
    </submittedName>
</protein>
<reference evidence="2 3" key="1">
    <citation type="submission" date="2018-10" db="EMBL/GenBank/DDBJ databases">
        <title>Genome assembly for a Yunnan-Guizhou Plateau 3E fish, Anabarilius grahami (Regan), and its evolutionary and genetic applications.</title>
        <authorList>
            <person name="Jiang W."/>
        </authorList>
    </citation>
    <scope>NUCLEOTIDE SEQUENCE [LARGE SCALE GENOMIC DNA]</scope>
    <source>
        <strain evidence="2">AG-KIZ</strain>
        <tissue evidence="2">Muscle</tissue>
    </source>
</reference>
<gene>
    <name evidence="2" type="ORF">DPX16_13778</name>
</gene>
<keyword evidence="3" id="KW-1185">Reference proteome</keyword>
<name>A0A3N0XS02_ANAGA</name>
<sequence length="165" mass="18076">MLLLPDTHNNLALYVSRPANAASMVKNTSALQRFCGRDATTSSRTSLRGSIQLLYLNVINAYFSDRTLVGTQICFWERQTRELSALPRDGDIERGKKRGQGGSAGAKTSATSNRALLKGHSQPINQVILLRPHGKRSPSTALLSTLNAPLIVQPERGRAHKRESL</sequence>
<evidence type="ECO:0000256" key="1">
    <source>
        <dbReference type="SAM" id="MobiDB-lite"/>
    </source>
</evidence>
<dbReference type="AlphaFoldDB" id="A0A3N0XS02"/>
<dbReference type="EMBL" id="RJVU01062584">
    <property type="protein sequence ID" value="ROJ29334.1"/>
    <property type="molecule type" value="Genomic_DNA"/>
</dbReference>
<comment type="caution">
    <text evidence="2">The sequence shown here is derived from an EMBL/GenBank/DDBJ whole genome shotgun (WGS) entry which is preliminary data.</text>
</comment>